<evidence type="ECO:0000313" key="2">
    <source>
        <dbReference type="EMBL" id="GIE00144.1"/>
    </source>
</evidence>
<gene>
    <name evidence="2" type="ORF">Adu01nite_14940</name>
</gene>
<evidence type="ECO:0000313" key="3">
    <source>
        <dbReference type="Proteomes" id="UP000637628"/>
    </source>
</evidence>
<proteinExistence type="predicted"/>
<dbReference type="InterPro" id="IPR041485">
    <property type="entry name" value="TetR_C_36"/>
</dbReference>
<dbReference type="InterPro" id="IPR009057">
    <property type="entry name" value="Homeodomain-like_sf"/>
</dbReference>
<dbReference type="Pfam" id="PF18598">
    <property type="entry name" value="TetR_C_36"/>
    <property type="match status" value="1"/>
</dbReference>
<protein>
    <recommendedName>
        <fullName evidence="1">QsdR TetR regulatory C-terminal domain-containing protein</fullName>
    </recommendedName>
</protein>
<feature type="domain" description="QsdR TetR regulatory C-terminal" evidence="1">
    <location>
        <begin position="92"/>
        <end position="197"/>
    </location>
</feature>
<comment type="caution">
    <text evidence="2">The sequence shown here is derived from an EMBL/GenBank/DDBJ whole genome shotgun (WGS) entry which is preliminary data.</text>
</comment>
<dbReference type="SUPFAM" id="SSF46689">
    <property type="entry name" value="Homeodomain-like"/>
    <property type="match status" value="1"/>
</dbReference>
<organism evidence="2 3">
    <name type="scientific">Paractinoplanes durhamensis</name>
    <dbReference type="NCBI Taxonomy" id="113563"/>
    <lineage>
        <taxon>Bacteria</taxon>
        <taxon>Bacillati</taxon>
        <taxon>Actinomycetota</taxon>
        <taxon>Actinomycetes</taxon>
        <taxon>Micromonosporales</taxon>
        <taxon>Micromonosporaceae</taxon>
        <taxon>Paractinoplanes</taxon>
    </lineage>
</organism>
<evidence type="ECO:0000259" key="1">
    <source>
        <dbReference type="Pfam" id="PF18598"/>
    </source>
</evidence>
<name>A0ABQ3YRK6_9ACTN</name>
<dbReference type="Gene3D" id="1.10.357.10">
    <property type="entry name" value="Tetracycline Repressor, domain 2"/>
    <property type="match status" value="1"/>
</dbReference>
<dbReference type="Proteomes" id="UP000637628">
    <property type="component" value="Unassembled WGS sequence"/>
</dbReference>
<sequence>MPEDLPPAELRSATEGVRRVVAPKEVLRAAAMHFLQHAGLDMDLLAAELSISRATLYRVAGSRDELLAEAFWAIDRKLFADAAAENPPNDVESVLELTRTFAEWLAGPSPLRLFFQTEPETATRLFISPVHGVYRRSVYAQRDIFVAAGVLPGLSPDELLARSAVYVRIVESVLFGDLIGPIAVSFAVVEPALRSLLND</sequence>
<accession>A0ABQ3YRK6</accession>
<dbReference type="EMBL" id="BOML01000013">
    <property type="protein sequence ID" value="GIE00144.1"/>
    <property type="molecule type" value="Genomic_DNA"/>
</dbReference>
<dbReference type="RefSeq" id="WP_203725778.1">
    <property type="nucleotide sequence ID" value="NZ_BAAATX010000002.1"/>
</dbReference>
<reference evidence="2 3" key="1">
    <citation type="submission" date="2021-01" db="EMBL/GenBank/DDBJ databases">
        <title>Whole genome shotgun sequence of Actinoplanes durhamensis NBRC 14914.</title>
        <authorList>
            <person name="Komaki H."/>
            <person name="Tamura T."/>
        </authorList>
    </citation>
    <scope>NUCLEOTIDE SEQUENCE [LARGE SCALE GENOMIC DNA]</scope>
    <source>
        <strain evidence="2 3">NBRC 14914</strain>
    </source>
</reference>
<keyword evidence="3" id="KW-1185">Reference proteome</keyword>